<dbReference type="AlphaFoldDB" id="X1BHY0"/>
<evidence type="ECO:0000256" key="1">
    <source>
        <dbReference type="SAM" id="Phobius"/>
    </source>
</evidence>
<accession>X1BHY0</accession>
<organism evidence="2">
    <name type="scientific">marine sediment metagenome</name>
    <dbReference type="NCBI Taxonomy" id="412755"/>
    <lineage>
        <taxon>unclassified sequences</taxon>
        <taxon>metagenomes</taxon>
        <taxon>ecological metagenomes</taxon>
    </lineage>
</organism>
<name>X1BHY0_9ZZZZ</name>
<keyword evidence="1" id="KW-0472">Membrane</keyword>
<proteinExistence type="predicted"/>
<keyword evidence="1" id="KW-0812">Transmembrane</keyword>
<sequence>MIVARDYLNKTSLLFSDKFNFTIQKPFVETVLIITSILIIGLVGVSSLVMLARWNKYNKNLRRSVEN</sequence>
<comment type="caution">
    <text evidence="2">The sequence shown here is derived from an EMBL/GenBank/DDBJ whole genome shotgun (WGS) entry which is preliminary data.</text>
</comment>
<keyword evidence="1" id="KW-1133">Transmembrane helix</keyword>
<gene>
    <name evidence="2" type="ORF">S01H4_48846</name>
</gene>
<feature type="transmembrane region" description="Helical" evidence="1">
    <location>
        <begin position="31"/>
        <end position="54"/>
    </location>
</feature>
<reference evidence="2" key="1">
    <citation type="journal article" date="2014" name="Front. Microbiol.">
        <title>High frequency of phylogenetically diverse reductive dehalogenase-homologous genes in deep subseafloor sedimentary metagenomes.</title>
        <authorList>
            <person name="Kawai M."/>
            <person name="Futagami T."/>
            <person name="Toyoda A."/>
            <person name="Takaki Y."/>
            <person name="Nishi S."/>
            <person name="Hori S."/>
            <person name="Arai W."/>
            <person name="Tsubouchi T."/>
            <person name="Morono Y."/>
            <person name="Uchiyama I."/>
            <person name="Ito T."/>
            <person name="Fujiyama A."/>
            <person name="Inagaki F."/>
            <person name="Takami H."/>
        </authorList>
    </citation>
    <scope>NUCLEOTIDE SEQUENCE</scope>
    <source>
        <strain evidence="2">Expedition CK06-06</strain>
    </source>
</reference>
<evidence type="ECO:0000313" key="2">
    <source>
        <dbReference type="EMBL" id="GAG94620.1"/>
    </source>
</evidence>
<protein>
    <submittedName>
        <fullName evidence="2">Uncharacterized protein</fullName>
    </submittedName>
</protein>
<dbReference type="EMBL" id="BART01027564">
    <property type="protein sequence ID" value="GAG94620.1"/>
    <property type="molecule type" value="Genomic_DNA"/>
</dbReference>